<evidence type="ECO:0000256" key="10">
    <source>
        <dbReference type="PIRNR" id="PIRNR015601"/>
    </source>
</evidence>
<dbReference type="PANTHER" id="PTHR30027">
    <property type="entry name" value="RIBOSOMAL RNA SMALL SUBUNIT METHYLTRANSFERASE E"/>
    <property type="match status" value="1"/>
</dbReference>
<dbReference type="PIRSF" id="PIRSF015601">
    <property type="entry name" value="MTase_slr0722"/>
    <property type="match status" value="1"/>
</dbReference>
<keyword evidence="11" id="KW-0812">Transmembrane</keyword>
<reference evidence="14" key="1">
    <citation type="journal article" date="2020" name="mSystems">
        <title>Genome- and Community-Level Interaction Insights into Carbon Utilization and Element Cycling Functions of Hydrothermarchaeota in Hydrothermal Sediment.</title>
        <authorList>
            <person name="Zhou Z."/>
            <person name="Liu Y."/>
            <person name="Xu W."/>
            <person name="Pan J."/>
            <person name="Luo Z.H."/>
            <person name="Li M."/>
        </authorList>
    </citation>
    <scope>NUCLEOTIDE SEQUENCE [LARGE SCALE GENOMIC DNA]</scope>
    <source>
        <strain evidence="14">SpSt-906</strain>
    </source>
</reference>
<keyword evidence="7 10" id="KW-0949">S-adenosyl-L-methionine</keyword>
<dbReference type="InterPro" id="IPR006700">
    <property type="entry name" value="RsmE"/>
</dbReference>
<keyword evidence="4 10" id="KW-0698">rRNA processing</keyword>
<evidence type="ECO:0000313" key="14">
    <source>
        <dbReference type="EMBL" id="HGE98850.1"/>
    </source>
</evidence>
<feature type="transmembrane region" description="Helical" evidence="11">
    <location>
        <begin position="221"/>
        <end position="238"/>
    </location>
</feature>
<accession>A0A7C3UQ97</accession>
<comment type="caution">
    <text evidence="14">The sequence shown here is derived from an EMBL/GenBank/DDBJ whole genome shotgun (WGS) entry which is preliminary data.</text>
</comment>
<sequence length="249" mass="28063">MSEEIYLIKPENISNGRFILSGEEARHCFKVKRNRIGDLILLTDGQGNEYKGRITSIDPKHLSVAGEILEMTKGRRELPEAIYLAFALVKSRDLSFLIEKATELGVRGFIPLQTERSLTSFRKERWERIALRGMKTALGTILPQFYPLTPFPSLISSVEDYSLALLGYEKEEARFLSDIPFPRNDGKILVIVGPEGGFTEEEIVLARKGGVLTFSLGKRRLATGTAVLAILSIIIEYLRRKRRGGETFE</sequence>
<feature type="domain" description="Ribosomal RNA small subunit methyltransferase E PUA-like" evidence="13">
    <location>
        <begin position="20"/>
        <end position="64"/>
    </location>
</feature>
<dbReference type="InterPro" id="IPR046886">
    <property type="entry name" value="RsmE_MTase_dom"/>
</dbReference>
<dbReference type="AlphaFoldDB" id="A0A7C3UQ97"/>
<dbReference type="SUPFAM" id="SSF88697">
    <property type="entry name" value="PUA domain-like"/>
    <property type="match status" value="1"/>
</dbReference>
<keyword evidence="3 10" id="KW-0963">Cytoplasm</keyword>
<evidence type="ECO:0000256" key="9">
    <source>
        <dbReference type="ARBA" id="ARBA00047944"/>
    </source>
</evidence>
<dbReference type="GO" id="GO:0070042">
    <property type="term" value="F:rRNA (uridine-N3-)-methyltransferase activity"/>
    <property type="evidence" value="ECO:0007669"/>
    <property type="project" value="TreeGrafter"/>
</dbReference>
<evidence type="ECO:0000256" key="4">
    <source>
        <dbReference type="ARBA" id="ARBA00022552"/>
    </source>
</evidence>
<keyword evidence="5 10" id="KW-0489">Methyltransferase</keyword>
<evidence type="ECO:0000256" key="3">
    <source>
        <dbReference type="ARBA" id="ARBA00022490"/>
    </source>
</evidence>
<organism evidence="14">
    <name type="scientific">candidate division WOR-3 bacterium</name>
    <dbReference type="NCBI Taxonomy" id="2052148"/>
    <lineage>
        <taxon>Bacteria</taxon>
        <taxon>Bacteria division WOR-3</taxon>
    </lineage>
</organism>
<protein>
    <recommendedName>
        <fullName evidence="10">Ribosomal RNA small subunit methyltransferase E</fullName>
        <ecNumber evidence="10">2.1.1.193</ecNumber>
    </recommendedName>
</protein>
<keyword evidence="6 10" id="KW-0808">Transferase</keyword>
<dbReference type="PANTHER" id="PTHR30027:SF3">
    <property type="entry name" value="16S RRNA (URACIL(1498)-N(3))-METHYLTRANSFERASE"/>
    <property type="match status" value="1"/>
</dbReference>
<evidence type="ECO:0000256" key="2">
    <source>
        <dbReference type="ARBA" id="ARBA00005528"/>
    </source>
</evidence>
<dbReference type="Gene3D" id="3.40.1280.10">
    <property type="match status" value="1"/>
</dbReference>
<dbReference type="InterPro" id="IPR029026">
    <property type="entry name" value="tRNA_m1G_MTases_N"/>
</dbReference>
<comment type="subcellular location">
    <subcellularLocation>
        <location evidence="1 10">Cytoplasm</location>
    </subcellularLocation>
</comment>
<evidence type="ECO:0000256" key="8">
    <source>
        <dbReference type="ARBA" id="ARBA00025699"/>
    </source>
</evidence>
<dbReference type="EC" id="2.1.1.193" evidence="10"/>
<dbReference type="InterPro" id="IPR046887">
    <property type="entry name" value="RsmE_PUA-like"/>
</dbReference>
<dbReference type="GO" id="GO:0070475">
    <property type="term" value="P:rRNA base methylation"/>
    <property type="evidence" value="ECO:0007669"/>
    <property type="project" value="TreeGrafter"/>
</dbReference>
<keyword evidence="11" id="KW-1133">Transmembrane helix</keyword>
<dbReference type="InterPro" id="IPR029028">
    <property type="entry name" value="Alpha/beta_knot_MTases"/>
</dbReference>
<dbReference type="GO" id="GO:0005737">
    <property type="term" value="C:cytoplasm"/>
    <property type="evidence" value="ECO:0007669"/>
    <property type="project" value="UniProtKB-SubCell"/>
</dbReference>
<dbReference type="Pfam" id="PF20260">
    <property type="entry name" value="PUA_4"/>
    <property type="match status" value="1"/>
</dbReference>
<evidence type="ECO:0000256" key="7">
    <source>
        <dbReference type="ARBA" id="ARBA00022691"/>
    </source>
</evidence>
<dbReference type="InterPro" id="IPR015947">
    <property type="entry name" value="PUA-like_sf"/>
</dbReference>
<evidence type="ECO:0000259" key="12">
    <source>
        <dbReference type="Pfam" id="PF04452"/>
    </source>
</evidence>
<name>A0A7C3UQ97_UNCW3</name>
<gene>
    <name evidence="14" type="ORF">ENX07_02095</name>
</gene>
<evidence type="ECO:0000256" key="1">
    <source>
        <dbReference type="ARBA" id="ARBA00004496"/>
    </source>
</evidence>
<evidence type="ECO:0000256" key="6">
    <source>
        <dbReference type="ARBA" id="ARBA00022679"/>
    </source>
</evidence>
<comment type="function">
    <text evidence="8 10">Specifically methylates the N3 position of the uracil ring of uridine 1498 (m3U1498) in 16S rRNA. Acts on the fully assembled 30S ribosomal subunit.</text>
</comment>
<keyword evidence="11" id="KW-0472">Membrane</keyword>
<proteinExistence type="inferred from homology"/>
<dbReference type="Pfam" id="PF04452">
    <property type="entry name" value="Methyltrans_RNA"/>
    <property type="match status" value="1"/>
</dbReference>
<comment type="similarity">
    <text evidence="2 10">Belongs to the RNA methyltransferase RsmE family.</text>
</comment>
<dbReference type="EMBL" id="DTMQ01000014">
    <property type="protein sequence ID" value="HGE98850.1"/>
    <property type="molecule type" value="Genomic_DNA"/>
</dbReference>
<evidence type="ECO:0000256" key="5">
    <source>
        <dbReference type="ARBA" id="ARBA00022603"/>
    </source>
</evidence>
<feature type="domain" description="Ribosomal RNA small subunit methyltransferase E methyltransferase" evidence="12">
    <location>
        <begin position="77"/>
        <end position="234"/>
    </location>
</feature>
<comment type="catalytic activity">
    <reaction evidence="9 10">
        <text>uridine(1498) in 16S rRNA + S-adenosyl-L-methionine = N(3)-methyluridine(1498) in 16S rRNA + S-adenosyl-L-homocysteine + H(+)</text>
        <dbReference type="Rhea" id="RHEA:42920"/>
        <dbReference type="Rhea" id="RHEA-COMP:10283"/>
        <dbReference type="Rhea" id="RHEA-COMP:10284"/>
        <dbReference type="ChEBI" id="CHEBI:15378"/>
        <dbReference type="ChEBI" id="CHEBI:57856"/>
        <dbReference type="ChEBI" id="CHEBI:59789"/>
        <dbReference type="ChEBI" id="CHEBI:65315"/>
        <dbReference type="ChEBI" id="CHEBI:74502"/>
        <dbReference type="EC" id="2.1.1.193"/>
    </reaction>
</comment>
<evidence type="ECO:0000256" key="11">
    <source>
        <dbReference type="SAM" id="Phobius"/>
    </source>
</evidence>
<dbReference type="NCBIfam" id="TIGR00046">
    <property type="entry name" value="RsmE family RNA methyltransferase"/>
    <property type="match status" value="1"/>
</dbReference>
<evidence type="ECO:0000259" key="13">
    <source>
        <dbReference type="Pfam" id="PF20260"/>
    </source>
</evidence>
<dbReference type="SUPFAM" id="SSF75217">
    <property type="entry name" value="alpha/beta knot"/>
    <property type="match status" value="1"/>
</dbReference>
<dbReference type="CDD" id="cd18084">
    <property type="entry name" value="RsmE-like"/>
    <property type="match status" value="1"/>
</dbReference>